<evidence type="ECO:0000256" key="1">
    <source>
        <dbReference type="ARBA" id="ARBA00004141"/>
    </source>
</evidence>
<keyword evidence="2 9" id="KW-0716">Sensory transduction</keyword>
<dbReference type="Pfam" id="PF02949">
    <property type="entry name" value="7tm_6"/>
    <property type="match status" value="1"/>
</dbReference>
<keyword evidence="6 9" id="KW-0472">Membrane</keyword>
<evidence type="ECO:0000256" key="5">
    <source>
        <dbReference type="ARBA" id="ARBA00022989"/>
    </source>
</evidence>
<evidence type="ECO:0000256" key="7">
    <source>
        <dbReference type="ARBA" id="ARBA00023170"/>
    </source>
</evidence>
<feature type="transmembrane region" description="Helical" evidence="9">
    <location>
        <begin position="127"/>
        <end position="149"/>
    </location>
</feature>
<keyword evidence="8 9" id="KW-0807">Transducer</keyword>
<proteinExistence type="inferred from homology"/>
<keyword evidence="5 9" id="KW-1133">Transmembrane helix</keyword>
<evidence type="ECO:0000256" key="8">
    <source>
        <dbReference type="ARBA" id="ARBA00023224"/>
    </source>
</evidence>
<evidence type="ECO:0000256" key="4">
    <source>
        <dbReference type="ARBA" id="ARBA00022725"/>
    </source>
</evidence>
<gene>
    <name evidence="10" type="primary">Or-134</name>
    <name evidence="10" type="synonym">Nful_v1.0-Or-134</name>
    <name evidence="10" type="ORF">NFUL_NFUL000066</name>
</gene>
<feature type="transmembrane region" description="Helical" evidence="9">
    <location>
        <begin position="299"/>
        <end position="325"/>
    </location>
</feature>
<sequence length="394" mass="44818">MEIDLDWAIGVNRTSLKIIGLWPDDKLTRREKFLANLRAFIIFVTMFITAVVPGIFALVKVWGNILAMADNLQIALPFTVTVMKFGLLWQRKESLVPIINMVINDWIKAKTEQERNTMRKQAKLSKAIIMFGCIMMGFAAIILIIPPIFGYSMRYLTNLTDGDGSRPFLFQTYYLRDMSDSPYYETIFVSQAIAIMMAAVSYTGVDNFLGLLVFHICAQLDILKVRILNLNDFKNFSAAIAFNVEDHLRLIRSVDVIDNTFNLMLLSLLVYFAMLFCVQGFLLVSMLDGNGGDITFMRLCWLVSILINTFVHMCVYCVVGEILIAKAEGVYYAAYSYTWYLLKPNEAKNMLMIMIRSEKPLLITAGRIFPMTLSMFCSLIKTSAGYISVLMANR</sequence>
<evidence type="ECO:0000256" key="2">
    <source>
        <dbReference type="ARBA" id="ARBA00022606"/>
    </source>
</evidence>
<dbReference type="InterPro" id="IPR004117">
    <property type="entry name" value="7tm6_olfct_rcpt"/>
</dbReference>
<dbReference type="EMBL" id="SGBU01000018">
    <property type="protein sequence ID" value="KAF3054588.1"/>
    <property type="molecule type" value="Genomic_DNA"/>
</dbReference>
<dbReference type="PANTHER" id="PTHR21137">
    <property type="entry name" value="ODORANT RECEPTOR"/>
    <property type="match status" value="1"/>
</dbReference>
<feature type="transmembrane region" description="Helical" evidence="9">
    <location>
        <begin position="263"/>
        <end position="287"/>
    </location>
</feature>
<dbReference type="AlphaFoldDB" id="A0A6G1LPN4"/>
<dbReference type="GO" id="GO:0005549">
    <property type="term" value="F:odorant binding"/>
    <property type="evidence" value="ECO:0007669"/>
    <property type="project" value="InterPro"/>
</dbReference>
<feature type="transmembrane region" description="Helical" evidence="9">
    <location>
        <begin position="39"/>
        <end position="59"/>
    </location>
</feature>
<dbReference type="GO" id="GO:0005886">
    <property type="term" value="C:plasma membrane"/>
    <property type="evidence" value="ECO:0007669"/>
    <property type="project" value="UniProtKB-SubCell"/>
</dbReference>
<feature type="transmembrane region" description="Helical" evidence="9">
    <location>
        <begin position="71"/>
        <end position="89"/>
    </location>
</feature>
<dbReference type="GO" id="GO:0004984">
    <property type="term" value="F:olfactory receptor activity"/>
    <property type="evidence" value="ECO:0007669"/>
    <property type="project" value="InterPro"/>
</dbReference>
<dbReference type="Proteomes" id="UP000479987">
    <property type="component" value="Unassembled WGS sequence"/>
</dbReference>
<feature type="transmembrane region" description="Helical" evidence="9">
    <location>
        <begin position="368"/>
        <end position="392"/>
    </location>
</feature>
<evidence type="ECO:0000256" key="3">
    <source>
        <dbReference type="ARBA" id="ARBA00022692"/>
    </source>
</evidence>
<keyword evidence="7 9" id="KW-0675">Receptor</keyword>
<dbReference type="GO" id="GO:0007165">
    <property type="term" value="P:signal transduction"/>
    <property type="evidence" value="ECO:0007669"/>
    <property type="project" value="UniProtKB-KW"/>
</dbReference>
<reference evidence="10 11" key="1">
    <citation type="submission" date="2019-08" db="EMBL/GenBank/DDBJ databases">
        <title>High quality draft denovo assembly of Nylanderia fulva.</title>
        <authorList>
            <person name="Vargo E.L."/>
            <person name="Tarone A.M."/>
            <person name="Konganti K.R."/>
        </authorList>
    </citation>
    <scope>NUCLEOTIDE SEQUENCE [LARGE SCALE GENOMIC DNA]</scope>
    <source>
        <strain evidence="10">TAMU-Nful-2015</strain>
        <tissue evidence="10">Whole body</tissue>
    </source>
</reference>
<comment type="caution">
    <text evidence="9">Lacks conserved residue(s) required for the propagation of feature annotation.</text>
</comment>
<keyword evidence="11" id="KW-1185">Reference proteome</keyword>
<keyword evidence="4 9" id="KW-0552">Olfaction</keyword>
<comment type="caution">
    <text evidence="10">The sequence shown here is derived from an EMBL/GenBank/DDBJ whole genome shotgun (WGS) entry which is preliminary data.</text>
</comment>
<organism evidence="10 11">
    <name type="scientific">Nylanderia fulva</name>
    <dbReference type="NCBI Taxonomy" id="613905"/>
    <lineage>
        <taxon>Eukaryota</taxon>
        <taxon>Metazoa</taxon>
        <taxon>Ecdysozoa</taxon>
        <taxon>Arthropoda</taxon>
        <taxon>Hexapoda</taxon>
        <taxon>Insecta</taxon>
        <taxon>Pterygota</taxon>
        <taxon>Neoptera</taxon>
        <taxon>Endopterygota</taxon>
        <taxon>Hymenoptera</taxon>
        <taxon>Apocrita</taxon>
        <taxon>Aculeata</taxon>
        <taxon>Formicoidea</taxon>
        <taxon>Formicidae</taxon>
        <taxon>Formicinae</taxon>
        <taxon>Nylanderia</taxon>
    </lineage>
</organism>
<comment type="subcellular location">
    <subcellularLocation>
        <location evidence="9">Cell membrane</location>
        <topology evidence="9">Multi-pass membrane protein</topology>
    </subcellularLocation>
    <subcellularLocation>
        <location evidence="1">Membrane</location>
        <topology evidence="1">Multi-pass membrane protein</topology>
    </subcellularLocation>
</comment>
<accession>A0A6G1LPN4</accession>
<name>A0A6G1LPN4_9HYME</name>
<evidence type="ECO:0000313" key="11">
    <source>
        <dbReference type="Proteomes" id="UP000479987"/>
    </source>
</evidence>
<comment type="similarity">
    <text evidence="9">Belongs to the insect chemoreceptor superfamily. Heteromeric odorant receptor channel (TC 1.A.69) family.</text>
</comment>
<evidence type="ECO:0000313" key="10">
    <source>
        <dbReference type="EMBL" id="KAF3054588.1"/>
    </source>
</evidence>
<evidence type="ECO:0000256" key="9">
    <source>
        <dbReference type="RuleBase" id="RU351113"/>
    </source>
</evidence>
<protein>
    <recommendedName>
        <fullName evidence="9">Odorant receptor</fullName>
    </recommendedName>
</protein>
<dbReference type="PANTHER" id="PTHR21137:SF42">
    <property type="entry name" value="ODORANT RECEPTOR 83A"/>
    <property type="match status" value="1"/>
</dbReference>
<evidence type="ECO:0000256" key="6">
    <source>
        <dbReference type="ARBA" id="ARBA00023136"/>
    </source>
</evidence>
<keyword evidence="3 9" id="KW-0812">Transmembrane</keyword>